<dbReference type="Gene3D" id="3.90.640.10">
    <property type="entry name" value="Actin, Chain A, domain 4"/>
    <property type="match status" value="1"/>
</dbReference>
<dbReference type="Pfam" id="PF00012">
    <property type="entry name" value="HSP70"/>
    <property type="match status" value="1"/>
</dbReference>
<dbReference type="SUPFAM" id="SSF53067">
    <property type="entry name" value="Actin-like ATPase domain"/>
    <property type="match status" value="1"/>
</dbReference>
<protein>
    <submittedName>
        <fullName evidence="3">Uncharacterized protein</fullName>
    </submittedName>
</protein>
<dbReference type="EMBL" id="KN823039">
    <property type="protein sequence ID" value="KIO25597.1"/>
    <property type="molecule type" value="Genomic_DNA"/>
</dbReference>
<keyword evidence="1" id="KW-0547">Nucleotide-binding</keyword>
<dbReference type="OrthoDB" id="3254459at2759"/>
<sequence length="119" mass="13667">MVKQYKKKTDIDASKDDHALGKLNREVEKAKCTLSQMSTKLGVEFFEGGNDFPESKFEELNNDLFRKTLKPVDQVLKDSGIKKEDIDDVVLIGGSTRIRKVQSLLKDFSTARNPRREYR</sequence>
<evidence type="ECO:0000313" key="4">
    <source>
        <dbReference type="Proteomes" id="UP000054248"/>
    </source>
</evidence>
<evidence type="ECO:0000256" key="1">
    <source>
        <dbReference type="ARBA" id="ARBA00022741"/>
    </source>
</evidence>
<dbReference type="HOGENOM" id="CLU_167285_0_0_1"/>
<dbReference type="STRING" id="1051891.A0A0C3LW27"/>
<feature type="non-terminal residue" evidence="3">
    <location>
        <position position="119"/>
    </location>
</feature>
<dbReference type="InterPro" id="IPR013126">
    <property type="entry name" value="Hsp_70_fam"/>
</dbReference>
<evidence type="ECO:0000256" key="2">
    <source>
        <dbReference type="ARBA" id="ARBA00022840"/>
    </source>
</evidence>
<dbReference type="GO" id="GO:0140662">
    <property type="term" value="F:ATP-dependent protein folding chaperone"/>
    <property type="evidence" value="ECO:0007669"/>
    <property type="project" value="InterPro"/>
</dbReference>
<name>A0A0C3LW27_9AGAM</name>
<accession>A0A0C3LW27</accession>
<dbReference type="Proteomes" id="UP000054248">
    <property type="component" value="Unassembled WGS sequence"/>
</dbReference>
<keyword evidence="2" id="KW-0067">ATP-binding</keyword>
<gene>
    <name evidence="3" type="ORF">M407DRAFT_236961</name>
</gene>
<organism evidence="3 4">
    <name type="scientific">Tulasnella calospora MUT 4182</name>
    <dbReference type="NCBI Taxonomy" id="1051891"/>
    <lineage>
        <taxon>Eukaryota</taxon>
        <taxon>Fungi</taxon>
        <taxon>Dikarya</taxon>
        <taxon>Basidiomycota</taxon>
        <taxon>Agaricomycotina</taxon>
        <taxon>Agaricomycetes</taxon>
        <taxon>Cantharellales</taxon>
        <taxon>Tulasnellaceae</taxon>
        <taxon>Tulasnella</taxon>
    </lineage>
</organism>
<reference evidence="4" key="2">
    <citation type="submission" date="2015-01" db="EMBL/GenBank/DDBJ databases">
        <title>Evolutionary Origins and Diversification of the Mycorrhizal Mutualists.</title>
        <authorList>
            <consortium name="DOE Joint Genome Institute"/>
            <consortium name="Mycorrhizal Genomics Consortium"/>
            <person name="Kohler A."/>
            <person name="Kuo A."/>
            <person name="Nagy L.G."/>
            <person name="Floudas D."/>
            <person name="Copeland A."/>
            <person name="Barry K.W."/>
            <person name="Cichocki N."/>
            <person name="Veneault-Fourrey C."/>
            <person name="LaButti K."/>
            <person name="Lindquist E.A."/>
            <person name="Lipzen A."/>
            <person name="Lundell T."/>
            <person name="Morin E."/>
            <person name="Murat C."/>
            <person name="Riley R."/>
            <person name="Ohm R."/>
            <person name="Sun H."/>
            <person name="Tunlid A."/>
            <person name="Henrissat B."/>
            <person name="Grigoriev I.V."/>
            <person name="Hibbett D.S."/>
            <person name="Martin F."/>
        </authorList>
    </citation>
    <scope>NUCLEOTIDE SEQUENCE [LARGE SCALE GENOMIC DNA]</scope>
    <source>
        <strain evidence="4">MUT 4182</strain>
    </source>
</reference>
<dbReference type="FunFam" id="3.90.640.10:FF:000003">
    <property type="entry name" value="Molecular chaperone DnaK"/>
    <property type="match status" value="1"/>
</dbReference>
<dbReference type="AlphaFoldDB" id="A0A0C3LW27"/>
<evidence type="ECO:0000313" key="3">
    <source>
        <dbReference type="EMBL" id="KIO25597.1"/>
    </source>
</evidence>
<reference evidence="3 4" key="1">
    <citation type="submission" date="2014-04" db="EMBL/GenBank/DDBJ databases">
        <authorList>
            <consortium name="DOE Joint Genome Institute"/>
            <person name="Kuo A."/>
            <person name="Girlanda M."/>
            <person name="Perotto S."/>
            <person name="Kohler A."/>
            <person name="Nagy L.G."/>
            <person name="Floudas D."/>
            <person name="Copeland A."/>
            <person name="Barry K.W."/>
            <person name="Cichocki N."/>
            <person name="Veneault-Fourrey C."/>
            <person name="LaButti K."/>
            <person name="Lindquist E.A."/>
            <person name="Lipzen A."/>
            <person name="Lundell T."/>
            <person name="Morin E."/>
            <person name="Murat C."/>
            <person name="Sun H."/>
            <person name="Tunlid A."/>
            <person name="Henrissat B."/>
            <person name="Grigoriev I.V."/>
            <person name="Hibbett D.S."/>
            <person name="Martin F."/>
            <person name="Nordberg H.P."/>
            <person name="Cantor M.N."/>
            <person name="Hua S.X."/>
        </authorList>
    </citation>
    <scope>NUCLEOTIDE SEQUENCE [LARGE SCALE GENOMIC DNA]</scope>
    <source>
        <strain evidence="3 4">MUT 4182</strain>
    </source>
</reference>
<proteinExistence type="predicted"/>
<keyword evidence="4" id="KW-1185">Reference proteome</keyword>
<dbReference type="GO" id="GO:0005524">
    <property type="term" value="F:ATP binding"/>
    <property type="evidence" value="ECO:0007669"/>
    <property type="project" value="UniProtKB-KW"/>
</dbReference>
<dbReference type="PANTHER" id="PTHR19375">
    <property type="entry name" value="HEAT SHOCK PROTEIN 70KDA"/>
    <property type="match status" value="1"/>
</dbReference>
<dbReference type="Gene3D" id="3.30.420.40">
    <property type="match status" value="1"/>
</dbReference>
<dbReference type="InterPro" id="IPR043129">
    <property type="entry name" value="ATPase_NBD"/>
</dbReference>